<keyword evidence="2" id="KW-1185">Reference proteome</keyword>
<comment type="caution">
    <text evidence="1">The sequence shown here is derived from an EMBL/GenBank/DDBJ whole genome shotgun (WGS) entry which is preliminary data.</text>
</comment>
<gene>
    <name evidence="1" type="ORF">SCALOS_LOCUS4299</name>
</gene>
<accession>A0ACA9LI56</accession>
<feature type="non-terminal residue" evidence="1">
    <location>
        <position position="1"/>
    </location>
</feature>
<evidence type="ECO:0000313" key="2">
    <source>
        <dbReference type="Proteomes" id="UP000789860"/>
    </source>
</evidence>
<name>A0ACA9LI56_9GLOM</name>
<dbReference type="EMBL" id="CAJVPM010005698">
    <property type="protein sequence ID" value="CAG8526994.1"/>
    <property type="molecule type" value="Genomic_DNA"/>
</dbReference>
<protein>
    <submittedName>
        <fullName evidence="1">8521_t:CDS:1</fullName>
    </submittedName>
</protein>
<dbReference type="Proteomes" id="UP000789860">
    <property type="component" value="Unassembled WGS sequence"/>
</dbReference>
<organism evidence="1 2">
    <name type="scientific">Scutellospora calospora</name>
    <dbReference type="NCBI Taxonomy" id="85575"/>
    <lineage>
        <taxon>Eukaryota</taxon>
        <taxon>Fungi</taxon>
        <taxon>Fungi incertae sedis</taxon>
        <taxon>Mucoromycota</taxon>
        <taxon>Glomeromycotina</taxon>
        <taxon>Glomeromycetes</taxon>
        <taxon>Diversisporales</taxon>
        <taxon>Gigasporaceae</taxon>
        <taxon>Scutellospora</taxon>
    </lineage>
</organism>
<proteinExistence type="predicted"/>
<sequence>STQLEQTVKKRRSATSKELAETLNNVYFGLNIAPRTVRENFQNIGYKVMIPHAVSLLKKEAMIRRVLWVHYKSGELVPTRVVIKHPYKVHVWRAFYAKKTIGFHVFTGIMNGEQYHEILMNYLFDQANIALGDRWTFQQDNDPKHTAKLIKVLLEDQYPHVLN</sequence>
<evidence type="ECO:0000313" key="1">
    <source>
        <dbReference type="EMBL" id="CAG8526994.1"/>
    </source>
</evidence>
<reference evidence="1" key="1">
    <citation type="submission" date="2021-06" db="EMBL/GenBank/DDBJ databases">
        <authorList>
            <person name="Kallberg Y."/>
            <person name="Tangrot J."/>
            <person name="Rosling A."/>
        </authorList>
    </citation>
    <scope>NUCLEOTIDE SEQUENCE</scope>
    <source>
        <strain evidence="1">AU212A</strain>
    </source>
</reference>